<feature type="transmembrane region" description="Helical" evidence="1">
    <location>
        <begin position="46"/>
        <end position="66"/>
    </location>
</feature>
<comment type="caution">
    <text evidence="2">The sequence shown here is derived from an EMBL/GenBank/DDBJ whole genome shotgun (WGS) entry which is preliminary data.</text>
</comment>
<evidence type="ECO:0000313" key="3">
    <source>
        <dbReference type="Proteomes" id="UP001337305"/>
    </source>
</evidence>
<name>A0ABU7XTZ3_9FLAO</name>
<evidence type="ECO:0000256" key="1">
    <source>
        <dbReference type="SAM" id="Phobius"/>
    </source>
</evidence>
<keyword evidence="1" id="KW-1133">Transmembrane helix</keyword>
<dbReference type="EMBL" id="JAODOP010000004">
    <property type="protein sequence ID" value="MEF3833924.1"/>
    <property type="molecule type" value="Genomic_DNA"/>
</dbReference>
<feature type="transmembrane region" description="Helical" evidence="1">
    <location>
        <begin position="12"/>
        <end position="34"/>
    </location>
</feature>
<keyword evidence="1" id="KW-0472">Membrane</keyword>
<dbReference type="Proteomes" id="UP001337305">
    <property type="component" value="Unassembled WGS sequence"/>
</dbReference>
<protein>
    <submittedName>
        <fullName evidence="2">Uncharacterized protein</fullName>
    </submittedName>
</protein>
<keyword evidence="3" id="KW-1185">Reference proteome</keyword>
<organism evidence="2 3">
    <name type="scientific">Flavivirga spongiicola</name>
    <dbReference type="NCBI Taxonomy" id="421621"/>
    <lineage>
        <taxon>Bacteria</taxon>
        <taxon>Pseudomonadati</taxon>
        <taxon>Bacteroidota</taxon>
        <taxon>Flavobacteriia</taxon>
        <taxon>Flavobacteriales</taxon>
        <taxon>Flavobacteriaceae</taxon>
        <taxon>Flavivirga</taxon>
    </lineage>
</organism>
<sequence>MTTLLIEGGDYTIVILLFLLFFFGIPIILGIIALTLRRKKPKTAKVLGIITAVYLIISLGYCGIMTL</sequence>
<keyword evidence="1" id="KW-0812">Transmembrane</keyword>
<evidence type="ECO:0000313" key="2">
    <source>
        <dbReference type="EMBL" id="MEF3833924.1"/>
    </source>
</evidence>
<dbReference type="RefSeq" id="WP_303306263.1">
    <property type="nucleotide sequence ID" value="NZ_JAODOP010000004.1"/>
</dbReference>
<proteinExistence type="predicted"/>
<reference evidence="2 3" key="1">
    <citation type="submission" date="2022-09" db="EMBL/GenBank/DDBJ databases">
        <title>Genome sequencing of Flavivirga sp. MEBiC05379.</title>
        <authorList>
            <person name="Oh H.-M."/>
            <person name="Kwon K.K."/>
            <person name="Park M.J."/>
            <person name="Yang S.-H."/>
        </authorList>
    </citation>
    <scope>NUCLEOTIDE SEQUENCE [LARGE SCALE GENOMIC DNA]</scope>
    <source>
        <strain evidence="2 3">MEBiC05379</strain>
    </source>
</reference>
<gene>
    <name evidence="2" type="ORF">N1F79_12340</name>
</gene>
<accession>A0ABU7XTZ3</accession>